<organism evidence="1 2">
    <name type="scientific">Citreimonas salinaria</name>
    <dbReference type="NCBI Taxonomy" id="321339"/>
    <lineage>
        <taxon>Bacteria</taxon>
        <taxon>Pseudomonadati</taxon>
        <taxon>Pseudomonadota</taxon>
        <taxon>Alphaproteobacteria</taxon>
        <taxon>Rhodobacterales</taxon>
        <taxon>Roseobacteraceae</taxon>
        <taxon>Citreimonas</taxon>
    </lineage>
</organism>
<dbReference type="EMBL" id="FNPF01000015">
    <property type="protein sequence ID" value="SDY70813.1"/>
    <property type="molecule type" value="Genomic_DNA"/>
</dbReference>
<gene>
    <name evidence="1" type="ORF">SAMN05444340_11572</name>
</gene>
<evidence type="ECO:0000313" key="1">
    <source>
        <dbReference type="EMBL" id="SDY70813.1"/>
    </source>
</evidence>
<name>A0A1H3M2K2_9RHOB</name>
<reference evidence="1 2" key="1">
    <citation type="submission" date="2016-10" db="EMBL/GenBank/DDBJ databases">
        <authorList>
            <person name="de Groot N.N."/>
        </authorList>
    </citation>
    <scope>NUCLEOTIDE SEQUENCE [LARGE SCALE GENOMIC DNA]</scope>
    <source>
        <strain evidence="1 2">DSM 26880</strain>
    </source>
</reference>
<accession>A0A1H3M2K2</accession>
<keyword evidence="2" id="KW-1185">Reference proteome</keyword>
<dbReference type="AlphaFoldDB" id="A0A1H3M2K2"/>
<proteinExistence type="predicted"/>
<protein>
    <submittedName>
        <fullName evidence="1">Uncharacterized protein</fullName>
    </submittedName>
</protein>
<sequence>MAHTELDLRERRLIEDMLNVKVGSHSKSKSCMKPETCTEDM</sequence>
<dbReference type="Proteomes" id="UP000199286">
    <property type="component" value="Unassembled WGS sequence"/>
</dbReference>
<evidence type="ECO:0000313" key="2">
    <source>
        <dbReference type="Proteomes" id="UP000199286"/>
    </source>
</evidence>